<name>A0A9P1FGH5_9DINO</name>
<keyword evidence="2" id="KW-0129">CBS domain</keyword>
<reference evidence="9" key="2">
    <citation type="submission" date="2024-04" db="EMBL/GenBank/DDBJ databases">
        <authorList>
            <person name="Chen Y."/>
            <person name="Shah S."/>
            <person name="Dougan E. K."/>
            <person name="Thang M."/>
            <person name="Chan C."/>
        </authorList>
    </citation>
    <scope>NUCLEOTIDE SEQUENCE [LARGE SCALE GENOMIC DNA]</scope>
</reference>
<evidence type="ECO:0000256" key="1">
    <source>
        <dbReference type="ARBA" id="ARBA00022737"/>
    </source>
</evidence>
<dbReference type="PANTHER" id="PTHR12064">
    <property type="entry name" value="METAL TRANSPORTER CNNM"/>
    <property type="match status" value="1"/>
</dbReference>
<organism evidence="8">
    <name type="scientific">Cladocopium goreaui</name>
    <dbReference type="NCBI Taxonomy" id="2562237"/>
    <lineage>
        <taxon>Eukaryota</taxon>
        <taxon>Sar</taxon>
        <taxon>Alveolata</taxon>
        <taxon>Dinophyceae</taxon>
        <taxon>Suessiales</taxon>
        <taxon>Symbiodiniaceae</taxon>
        <taxon>Cladocopium</taxon>
    </lineage>
</organism>
<keyword evidence="3 5" id="KW-0812">Transmembrane</keyword>
<dbReference type="InterPro" id="IPR001202">
    <property type="entry name" value="WW_dom"/>
</dbReference>
<feature type="domain" description="CNNM transmembrane" evidence="7">
    <location>
        <begin position="162"/>
        <end position="270"/>
    </location>
</feature>
<dbReference type="GO" id="GO:0030026">
    <property type="term" value="P:intracellular manganese ion homeostasis"/>
    <property type="evidence" value="ECO:0007669"/>
    <property type="project" value="TreeGrafter"/>
</dbReference>
<evidence type="ECO:0000256" key="5">
    <source>
        <dbReference type="SAM" id="Phobius"/>
    </source>
</evidence>
<dbReference type="EMBL" id="CAMXCT010000186">
    <property type="protein sequence ID" value="CAI3975186.1"/>
    <property type="molecule type" value="Genomic_DNA"/>
</dbReference>
<dbReference type="GO" id="GO:0010960">
    <property type="term" value="P:magnesium ion homeostasis"/>
    <property type="evidence" value="ECO:0007669"/>
    <property type="project" value="InterPro"/>
</dbReference>
<dbReference type="OrthoDB" id="446163at2759"/>
<dbReference type="Gene3D" id="2.20.70.10">
    <property type="match status" value="1"/>
</dbReference>
<dbReference type="Pfam" id="PF01595">
    <property type="entry name" value="CNNM"/>
    <property type="match status" value="1"/>
</dbReference>
<dbReference type="GO" id="GO:0016020">
    <property type="term" value="C:membrane"/>
    <property type="evidence" value="ECO:0007669"/>
    <property type="project" value="UniProtKB-UniRule"/>
</dbReference>
<evidence type="ECO:0000313" key="11">
    <source>
        <dbReference type="Proteomes" id="UP001152797"/>
    </source>
</evidence>
<feature type="region of interest" description="Disordered" evidence="4">
    <location>
        <begin position="526"/>
        <end position="558"/>
    </location>
</feature>
<gene>
    <name evidence="8" type="ORF">C1SCF055_LOCUS3538</name>
</gene>
<dbReference type="EMBL" id="CAMXCT020000186">
    <property type="protein sequence ID" value="CAL1128561.1"/>
    <property type="molecule type" value="Genomic_DNA"/>
</dbReference>
<evidence type="ECO:0000259" key="6">
    <source>
        <dbReference type="PROSITE" id="PS51371"/>
    </source>
</evidence>
<evidence type="ECO:0000256" key="3">
    <source>
        <dbReference type="PROSITE-ProRule" id="PRU01193"/>
    </source>
</evidence>
<protein>
    <submittedName>
        <fullName evidence="10">DUF21 domain-containing protein At1g47330 (CBS domain-containing protein CBSDUF7)</fullName>
    </submittedName>
</protein>
<proteinExistence type="predicted"/>
<sequence>MQQMAMQQQAMTQQQMQMGMGQMGQMAPVQSPWVIYLSHAHLHLLRYHTQQGQPYYYNEQTGEQVWQLPPGATCSPAGQCSATWPGHESDVVQPDATNAIWLPADLVWREMIRYLEEFRGLVFQSTRRSRAQWPTVFYTACADARRELWVQTFGDSVAKGNVISPALPVFLDQLVPSWVALVLSVSVVLICGEILPSAVFTGPNQFTIASGLVPLVSLLELIFYFVARPIANVLDQMFKDECHGEDGTKYTRAELRALLALHAPVLTPGSPPEVEGIPMPPHNYSCEFLQSEATDTEVEFKEPSAAVISTSELRMMDNVFSLRDRVLSELRCYTVLKYCRIVSGQEQCLDIAGRCALSCADRCVLVLHEGSTASARQVEEDSDTDLSPMSPKLQLRISSVQGCLQLQELLKGGQKTLRELCNGSLLSVEEDATLLDVMAKLRSSGQSSAVVTRPSMEGSYIVRGVVHMSQILSYLLSGDDFKARSFSDKELGQAELIQCSPSVSPGLRSAGITMSTQLRHPFLRVRSNLGDPTTSQPVLQKSKTPPQHMAMIGRAKSG</sequence>
<reference evidence="8" key="1">
    <citation type="submission" date="2022-10" db="EMBL/GenBank/DDBJ databases">
        <authorList>
            <person name="Chen Y."/>
            <person name="Dougan E. K."/>
            <person name="Chan C."/>
            <person name="Rhodes N."/>
            <person name="Thang M."/>
        </authorList>
    </citation>
    <scope>NUCLEOTIDE SEQUENCE</scope>
</reference>
<dbReference type="SUPFAM" id="SSF54631">
    <property type="entry name" value="CBS-domain pair"/>
    <property type="match status" value="1"/>
</dbReference>
<evidence type="ECO:0000256" key="2">
    <source>
        <dbReference type="PROSITE-ProRule" id="PRU00703"/>
    </source>
</evidence>
<feature type="domain" description="CBS" evidence="6">
    <location>
        <begin position="421"/>
        <end position="481"/>
    </location>
</feature>
<dbReference type="CDD" id="cd00201">
    <property type="entry name" value="WW"/>
    <property type="match status" value="1"/>
</dbReference>
<evidence type="ECO:0000313" key="10">
    <source>
        <dbReference type="EMBL" id="CAL4762498.1"/>
    </source>
</evidence>
<keyword evidence="3 5" id="KW-0472">Membrane</keyword>
<dbReference type="PANTHER" id="PTHR12064:SF97">
    <property type="entry name" value="METAL TRANSPORTER CNNM-5"/>
    <property type="match status" value="1"/>
</dbReference>
<dbReference type="InterPro" id="IPR002550">
    <property type="entry name" value="CNNM"/>
</dbReference>
<dbReference type="GO" id="GO:0005737">
    <property type="term" value="C:cytoplasm"/>
    <property type="evidence" value="ECO:0007669"/>
    <property type="project" value="TreeGrafter"/>
</dbReference>
<feature type="compositionally biased region" description="Polar residues" evidence="4">
    <location>
        <begin position="530"/>
        <end position="545"/>
    </location>
</feature>
<comment type="caution">
    <text evidence="8">The sequence shown here is derived from an EMBL/GenBank/DDBJ whole genome shotgun (WGS) entry which is preliminary data.</text>
</comment>
<accession>A0A9P1FGH5</accession>
<evidence type="ECO:0000256" key="4">
    <source>
        <dbReference type="SAM" id="MobiDB-lite"/>
    </source>
</evidence>
<feature type="transmembrane region" description="Helical" evidence="5">
    <location>
        <begin position="178"/>
        <end position="200"/>
    </location>
</feature>
<dbReference type="SUPFAM" id="SSF51045">
    <property type="entry name" value="WW domain"/>
    <property type="match status" value="1"/>
</dbReference>
<keyword evidence="3 5" id="KW-1133">Transmembrane helix</keyword>
<evidence type="ECO:0000313" key="9">
    <source>
        <dbReference type="EMBL" id="CAL1128561.1"/>
    </source>
</evidence>
<keyword evidence="1" id="KW-0677">Repeat</keyword>
<dbReference type="InterPro" id="IPR045095">
    <property type="entry name" value="ACDP"/>
</dbReference>
<keyword evidence="11" id="KW-1185">Reference proteome</keyword>
<dbReference type="InterPro" id="IPR036020">
    <property type="entry name" value="WW_dom_sf"/>
</dbReference>
<dbReference type="EMBL" id="CAMXCT030000186">
    <property type="protein sequence ID" value="CAL4762498.1"/>
    <property type="molecule type" value="Genomic_DNA"/>
</dbReference>
<dbReference type="Proteomes" id="UP001152797">
    <property type="component" value="Unassembled WGS sequence"/>
</dbReference>
<dbReference type="PROSITE" id="PS51846">
    <property type="entry name" value="CNNM"/>
    <property type="match status" value="1"/>
</dbReference>
<feature type="transmembrane region" description="Helical" evidence="5">
    <location>
        <begin position="206"/>
        <end position="227"/>
    </location>
</feature>
<dbReference type="InterPro" id="IPR046342">
    <property type="entry name" value="CBS_dom_sf"/>
</dbReference>
<dbReference type="PROSITE" id="PS51371">
    <property type="entry name" value="CBS"/>
    <property type="match status" value="1"/>
</dbReference>
<dbReference type="InterPro" id="IPR000644">
    <property type="entry name" value="CBS_dom"/>
</dbReference>
<evidence type="ECO:0000259" key="7">
    <source>
        <dbReference type="PROSITE" id="PS51846"/>
    </source>
</evidence>
<dbReference type="AlphaFoldDB" id="A0A9P1FGH5"/>
<evidence type="ECO:0000313" key="8">
    <source>
        <dbReference type="EMBL" id="CAI3975186.1"/>
    </source>
</evidence>